<accession>A0A1D3TT38</accession>
<gene>
    <name evidence="2" type="ORF">SAMN05421730_100871</name>
</gene>
<dbReference type="Proteomes" id="UP000199315">
    <property type="component" value="Unassembled WGS sequence"/>
</dbReference>
<dbReference type="InterPro" id="IPR051319">
    <property type="entry name" value="Oligoribo/pAp-PDE_c-di-AMP_PDE"/>
</dbReference>
<reference evidence="2 3" key="1">
    <citation type="submission" date="2016-09" db="EMBL/GenBank/DDBJ databases">
        <authorList>
            <person name="Capua I."/>
            <person name="De Benedictis P."/>
            <person name="Joannis T."/>
            <person name="Lombin L.H."/>
            <person name="Cattoli G."/>
        </authorList>
    </citation>
    <scope>NUCLEOTIDE SEQUENCE [LARGE SCALE GENOMIC DNA]</scope>
    <source>
        <strain evidence="2 3">GluBS11</strain>
    </source>
</reference>
<dbReference type="Pfam" id="PF01368">
    <property type="entry name" value="DHH"/>
    <property type="match status" value="1"/>
</dbReference>
<name>A0A1D3TT38_9FIRM</name>
<dbReference type="PANTHER" id="PTHR47618:SF1">
    <property type="entry name" value="BIFUNCTIONAL OLIGORIBONUCLEASE AND PAP PHOSPHATASE NRNA"/>
    <property type="match status" value="1"/>
</dbReference>
<dbReference type="SUPFAM" id="SSF64182">
    <property type="entry name" value="DHH phosphoesterases"/>
    <property type="match status" value="1"/>
</dbReference>
<evidence type="ECO:0000313" key="2">
    <source>
        <dbReference type="EMBL" id="SCP97105.1"/>
    </source>
</evidence>
<dbReference type="RefSeq" id="WP_091232856.1">
    <property type="nucleotide sequence ID" value="NZ_FMKA01000008.1"/>
</dbReference>
<dbReference type="STRING" id="1619234.SAMN05421730_100871"/>
<evidence type="ECO:0000313" key="3">
    <source>
        <dbReference type="Proteomes" id="UP000199315"/>
    </source>
</evidence>
<protein>
    <submittedName>
        <fullName evidence="2">NanoRNase/pAp phosphatase, hydrolyzes c-di-AMP and oligoRNAs</fullName>
    </submittedName>
</protein>
<dbReference type="Gene3D" id="3.90.1640.10">
    <property type="entry name" value="inorganic pyrophosphatase (n-terminal core)"/>
    <property type="match status" value="1"/>
</dbReference>
<dbReference type="EMBL" id="FMKA01000008">
    <property type="protein sequence ID" value="SCP97105.1"/>
    <property type="molecule type" value="Genomic_DNA"/>
</dbReference>
<keyword evidence="3" id="KW-1185">Reference proteome</keyword>
<proteinExistence type="predicted"/>
<dbReference type="InterPro" id="IPR038763">
    <property type="entry name" value="DHH_sf"/>
</dbReference>
<evidence type="ECO:0000259" key="1">
    <source>
        <dbReference type="Pfam" id="PF01368"/>
    </source>
</evidence>
<dbReference type="PANTHER" id="PTHR47618">
    <property type="entry name" value="BIFUNCTIONAL OLIGORIBONUCLEASE AND PAP PHOSPHATASE NRNA"/>
    <property type="match status" value="1"/>
</dbReference>
<sequence>MNQFNALLSTLKKQSVYIQTHNFPDPDAIASAFGLQKLLGARGIDSFICYSGRIERYNTIKMINTLGITVFNTNDLGHLEQNDEVLLVDCQKGNSNIRNTNGNEIICIDHHPTFMEVAYLFKDIRPEAGSCSAIIAEYFIENDLPLDSTTATALIYGIKIDTANLTRGVSKLDLDMFYALYQLSDLDLLRCLEQSTLQFEDLEAYTNAINSIQVFENISFANTGMNCPEALIATISDFVLALAEVQFSVVYSIQKDGVKLSVRSEFQKYDAGRICNCALEGIGNGGGHSTMAAGFVPFTGNANDDSLLIPAIQDRFLEKLGKSFPVR</sequence>
<dbReference type="InterPro" id="IPR001667">
    <property type="entry name" value="DDH_dom"/>
</dbReference>
<dbReference type="Gene3D" id="3.10.310.30">
    <property type="match status" value="1"/>
</dbReference>
<dbReference type="OrthoDB" id="5896813at2"/>
<feature type="domain" description="DDH" evidence="1">
    <location>
        <begin position="16"/>
        <end position="158"/>
    </location>
</feature>
<organism evidence="2 3">
    <name type="scientific">Anaerobium acetethylicum</name>
    <dbReference type="NCBI Taxonomy" id="1619234"/>
    <lineage>
        <taxon>Bacteria</taxon>
        <taxon>Bacillati</taxon>
        <taxon>Bacillota</taxon>
        <taxon>Clostridia</taxon>
        <taxon>Lachnospirales</taxon>
        <taxon>Lachnospiraceae</taxon>
        <taxon>Anaerobium</taxon>
    </lineage>
</organism>
<dbReference type="AlphaFoldDB" id="A0A1D3TT38"/>